<evidence type="ECO:0000256" key="1">
    <source>
        <dbReference type="SAM" id="Phobius"/>
    </source>
</evidence>
<evidence type="ECO:0000313" key="2">
    <source>
        <dbReference type="EMBL" id="CAG9614343.1"/>
    </source>
</evidence>
<dbReference type="Proteomes" id="UP000789423">
    <property type="component" value="Unassembled WGS sequence"/>
</dbReference>
<organism evidence="2 3">
    <name type="scientific">Bacillus rhizoplanae</name>
    <dbReference type="NCBI Taxonomy" id="2880966"/>
    <lineage>
        <taxon>Bacteria</taxon>
        <taxon>Bacillati</taxon>
        <taxon>Bacillota</taxon>
        <taxon>Bacilli</taxon>
        <taxon>Bacillales</taxon>
        <taxon>Bacillaceae</taxon>
        <taxon>Bacillus</taxon>
    </lineage>
</organism>
<feature type="transmembrane region" description="Helical" evidence="1">
    <location>
        <begin position="37"/>
        <end position="55"/>
    </location>
</feature>
<keyword evidence="3" id="KW-1185">Reference proteome</keyword>
<comment type="caution">
    <text evidence="2">The sequence shown here is derived from an EMBL/GenBank/DDBJ whole genome shotgun (WGS) entry which is preliminary data.</text>
</comment>
<feature type="transmembrane region" description="Helical" evidence="1">
    <location>
        <begin position="117"/>
        <end position="135"/>
    </location>
</feature>
<proteinExistence type="predicted"/>
<feature type="transmembrane region" description="Helical" evidence="1">
    <location>
        <begin position="62"/>
        <end position="81"/>
    </location>
</feature>
<dbReference type="Pfam" id="PF14256">
    <property type="entry name" value="YwiC"/>
    <property type="match status" value="1"/>
</dbReference>
<feature type="transmembrane region" description="Helical" evidence="1">
    <location>
        <begin position="87"/>
        <end position="105"/>
    </location>
</feature>
<dbReference type="InterPro" id="IPR025576">
    <property type="entry name" value="YwiC"/>
</dbReference>
<gene>
    <name evidence="2" type="ORF">BACCIP111899_03570</name>
</gene>
<name>A0ABN7ZZV3_9BACI</name>
<feature type="transmembrane region" description="Helical" evidence="1">
    <location>
        <begin position="141"/>
        <end position="160"/>
    </location>
</feature>
<evidence type="ECO:0008006" key="4">
    <source>
        <dbReference type="Google" id="ProtNLM"/>
    </source>
</evidence>
<feature type="transmembrane region" description="Helical" evidence="1">
    <location>
        <begin position="219"/>
        <end position="239"/>
    </location>
</feature>
<protein>
    <recommendedName>
        <fullName evidence="4">YwiC-like protein</fullName>
    </recommendedName>
</protein>
<keyword evidence="1" id="KW-1133">Transmembrane helix</keyword>
<feature type="transmembrane region" description="Helical" evidence="1">
    <location>
        <begin position="12"/>
        <end position="31"/>
    </location>
</feature>
<feature type="transmembrane region" description="Helical" evidence="1">
    <location>
        <begin position="181"/>
        <end position="207"/>
    </location>
</feature>
<keyword evidence="1" id="KW-0472">Membrane</keyword>
<sequence length="241" mass="28338">MIKPVIPKQHGAWAMLLIPFLLSALIGKATWQHIPLFLAWLFVYLATYPFLMYVKQMRQKRYLHWTLIYFSLAILFGIVPLTYEWRILFFAIYMLPLFFVNIFFARQKNERALLNDVSAIIVFCIGGMISYYFTMKTIDETAWLIALVSFLYFLGSTFYVKTMIREKKNPTYRWISWGYHLSLVVGTFIVSPWFVIAFIPSCIRAIVLYGKKVTVLKVGVWEIVNSVYFFIATTVLFQFKG</sequence>
<reference evidence="2 3" key="1">
    <citation type="submission" date="2021-10" db="EMBL/GenBank/DDBJ databases">
        <authorList>
            <person name="Criscuolo A."/>
        </authorList>
    </citation>
    <scope>NUCLEOTIDE SEQUENCE [LARGE SCALE GENOMIC DNA]</scope>
    <source>
        <strain evidence="3">CIP 111899</strain>
    </source>
</reference>
<dbReference type="EMBL" id="CAKJTI010000026">
    <property type="protein sequence ID" value="CAG9614343.1"/>
    <property type="molecule type" value="Genomic_DNA"/>
</dbReference>
<evidence type="ECO:0000313" key="3">
    <source>
        <dbReference type="Proteomes" id="UP000789423"/>
    </source>
</evidence>
<accession>A0ABN7ZZV3</accession>
<keyword evidence="1" id="KW-0812">Transmembrane</keyword>